<gene>
    <name evidence="1" type="ORF">F4820DRAFT_434986</name>
</gene>
<evidence type="ECO:0000313" key="1">
    <source>
        <dbReference type="EMBL" id="KAI4861049.1"/>
    </source>
</evidence>
<sequence>MSTIILITGATGLIGFRILLAALAAGHEVRYTARSEDKARIVSSNPAVRKLAPGDRLSSVVIPDFAADGAFDSALKGVTHVIHAGAPVPMPTFDPVTQVFQPTVKISSGILSSALKTSSVQRVVITSSIVANLGPTPPPTAVFAGTRVPLPSPVPSTFSNVFEAYVMGKMVEMHNSDEFVKTRNPSFTVSHVVPGYVFGRNELALDTAMMQTQNSSNNFLVVGMLGGELPMPIHGSFAHIDDVADAHLRVALLNPETEGPTDFGIATEVDYATIFDHVKEAFPKAVVAGVFKKGKVPTLPMKYDSSDAERLLGGKLKSFKSAVVDVAGQYLEQLGMEKA</sequence>
<proteinExistence type="predicted"/>
<dbReference type="EMBL" id="MU393564">
    <property type="protein sequence ID" value="KAI4861049.1"/>
    <property type="molecule type" value="Genomic_DNA"/>
</dbReference>
<accession>A0ACB9YNY9</accession>
<keyword evidence="2" id="KW-1185">Reference proteome</keyword>
<dbReference type="Proteomes" id="UP001497700">
    <property type="component" value="Unassembled WGS sequence"/>
</dbReference>
<evidence type="ECO:0000313" key="2">
    <source>
        <dbReference type="Proteomes" id="UP001497700"/>
    </source>
</evidence>
<protein>
    <submittedName>
        <fullName evidence="1">Cinnamoyl-CoA reductase</fullName>
    </submittedName>
</protein>
<name>A0ACB9YNY9_9PEZI</name>
<organism evidence="1 2">
    <name type="scientific">Hypoxylon rubiginosum</name>
    <dbReference type="NCBI Taxonomy" id="110542"/>
    <lineage>
        <taxon>Eukaryota</taxon>
        <taxon>Fungi</taxon>
        <taxon>Dikarya</taxon>
        <taxon>Ascomycota</taxon>
        <taxon>Pezizomycotina</taxon>
        <taxon>Sordariomycetes</taxon>
        <taxon>Xylariomycetidae</taxon>
        <taxon>Xylariales</taxon>
        <taxon>Hypoxylaceae</taxon>
        <taxon>Hypoxylon</taxon>
    </lineage>
</organism>
<comment type="caution">
    <text evidence="1">The sequence shown here is derived from an EMBL/GenBank/DDBJ whole genome shotgun (WGS) entry which is preliminary data.</text>
</comment>
<reference evidence="1 2" key="1">
    <citation type="journal article" date="2022" name="New Phytol.">
        <title>Ecological generalism drives hyperdiversity of secondary metabolite gene clusters in xylarialean endophytes.</title>
        <authorList>
            <person name="Franco M.E.E."/>
            <person name="Wisecaver J.H."/>
            <person name="Arnold A.E."/>
            <person name="Ju Y.M."/>
            <person name="Slot J.C."/>
            <person name="Ahrendt S."/>
            <person name="Moore L.P."/>
            <person name="Eastman K.E."/>
            <person name="Scott K."/>
            <person name="Konkel Z."/>
            <person name="Mondo S.J."/>
            <person name="Kuo A."/>
            <person name="Hayes R.D."/>
            <person name="Haridas S."/>
            <person name="Andreopoulos B."/>
            <person name="Riley R."/>
            <person name="LaButti K."/>
            <person name="Pangilinan J."/>
            <person name="Lipzen A."/>
            <person name="Amirebrahimi M."/>
            <person name="Yan J."/>
            <person name="Adam C."/>
            <person name="Keymanesh K."/>
            <person name="Ng V."/>
            <person name="Louie K."/>
            <person name="Northen T."/>
            <person name="Drula E."/>
            <person name="Henrissat B."/>
            <person name="Hsieh H.M."/>
            <person name="Youens-Clark K."/>
            <person name="Lutzoni F."/>
            <person name="Miadlikowska J."/>
            <person name="Eastwood D.C."/>
            <person name="Hamelin R.C."/>
            <person name="Grigoriev I.V."/>
            <person name="U'Ren J.M."/>
        </authorList>
    </citation>
    <scope>NUCLEOTIDE SEQUENCE [LARGE SCALE GENOMIC DNA]</scope>
    <source>
        <strain evidence="1 2">CBS 119005</strain>
    </source>
</reference>